<keyword evidence="3" id="KW-1185">Reference proteome</keyword>
<sequence length="232" mass="24771">MARRPTLTPAGRRAVLGAEPGSGLLHAPAQVLARLVAQGLAARHPRPPHRHYLTPTGQELRRDLARTAPEPGDPAPRQRTEAGPFAALTGDQPAPPGDPAVRAREVRTAFDGLRELRRMTGKDGSTELPCPWERSHLVPAAALALEAAGLRPAAVDETGRRLLTGYRVTLAEHQPEAVRIAWPAAPGDEPAPGASVCELVRCAAALEHAGWQVSEHPQRDGTLYLLASPRRA</sequence>
<reference evidence="2 3" key="1">
    <citation type="submission" date="2020-02" db="EMBL/GenBank/DDBJ databases">
        <title>Whole-genome analyses of novel actinobacteria.</title>
        <authorList>
            <person name="Sahin N."/>
        </authorList>
    </citation>
    <scope>NUCLEOTIDE SEQUENCE [LARGE SCALE GENOMIC DNA]</scope>
    <source>
        <strain evidence="2 3">A7024</strain>
    </source>
</reference>
<evidence type="ECO:0000256" key="1">
    <source>
        <dbReference type="SAM" id="MobiDB-lite"/>
    </source>
</evidence>
<organism evidence="2 3">
    <name type="scientific">Streptomyces coryli</name>
    <dbReference type="NCBI Taxonomy" id="1128680"/>
    <lineage>
        <taxon>Bacteria</taxon>
        <taxon>Bacillati</taxon>
        <taxon>Actinomycetota</taxon>
        <taxon>Actinomycetes</taxon>
        <taxon>Kitasatosporales</taxon>
        <taxon>Streptomycetaceae</taxon>
        <taxon>Streptomyces</taxon>
    </lineage>
</organism>
<feature type="region of interest" description="Disordered" evidence="1">
    <location>
        <begin position="1"/>
        <end position="20"/>
    </location>
</feature>
<protein>
    <submittedName>
        <fullName evidence="2">Uncharacterized protein</fullName>
    </submittedName>
</protein>
<feature type="region of interest" description="Disordered" evidence="1">
    <location>
        <begin position="66"/>
        <end position="100"/>
    </location>
</feature>
<name>A0A6G4U212_9ACTN</name>
<dbReference type="Proteomes" id="UP000481583">
    <property type="component" value="Unassembled WGS sequence"/>
</dbReference>
<evidence type="ECO:0000313" key="2">
    <source>
        <dbReference type="EMBL" id="NGN66123.1"/>
    </source>
</evidence>
<proteinExistence type="predicted"/>
<dbReference type="EMBL" id="JAAKZV010000084">
    <property type="protein sequence ID" value="NGN66123.1"/>
    <property type="molecule type" value="Genomic_DNA"/>
</dbReference>
<gene>
    <name evidence="2" type="ORF">G5C51_19775</name>
</gene>
<comment type="caution">
    <text evidence="2">The sequence shown here is derived from an EMBL/GenBank/DDBJ whole genome shotgun (WGS) entry which is preliminary data.</text>
</comment>
<evidence type="ECO:0000313" key="3">
    <source>
        <dbReference type="Proteomes" id="UP000481583"/>
    </source>
</evidence>
<dbReference type="RefSeq" id="WP_165239202.1">
    <property type="nucleotide sequence ID" value="NZ_JAAKZV010000084.1"/>
</dbReference>
<accession>A0A6G4U212</accession>
<dbReference type="AlphaFoldDB" id="A0A6G4U212"/>